<accession>A0A3B0S558</accession>
<dbReference type="AlphaFoldDB" id="A0A3B0S558"/>
<feature type="non-terminal residue" evidence="2">
    <location>
        <position position="1"/>
    </location>
</feature>
<evidence type="ECO:0008006" key="3">
    <source>
        <dbReference type="Google" id="ProtNLM"/>
    </source>
</evidence>
<dbReference type="EMBL" id="UOEK01000177">
    <property type="protein sequence ID" value="VAW00008.1"/>
    <property type="molecule type" value="Genomic_DNA"/>
</dbReference>
<proteinExistence type="predicted"/>
<feature type="region of interest" description="Disordered" evidence="1">
    <location>
        <begin position="1"/>
        <end position="22"/>
    </location>
</feature>
<reference evidence="2" key="1">
    <citation type="submission" date="2018-06" db="EMBL/GenBank/DDBJ databases">
        <authorList>
            <person name="Zhirakovskaya E."/>
        </authorList>
    </citation>
    <scope>NUCLEOTIDE SEQUENCE</scope>
</reference>
<evidence type="ECO:0000256" key="1">
    <source>
        <dbReference type="SAM" id="MobiDB-lite"/>
    </source>
</evidence>
<sequence length="162" mass="18077">RGMTQEELDLAPKLRDRSGEDGIEPVGEMLQFSERVDAGLRLRGVDPSSASLAALTTTLFELAGYTIVTQSQDSFVAARDGVKTYVAIVPHGSDEHPELQPSEMTSFVIDFQRSRANRGILVTDKFGPFDIYAMEKRVPDVRFVPHERLQAFVDSFALDWDN</sequence>
<name>A0A3B0S558_9ZZZZ</name>
<evidence type="ECO:0000313" key="2">
    <source>
        <dbReference type="EMBL" id="VAW00008.1"/>
    </source>
</evidence>
<protein>
    <recommendedName>
        <fullName evidence="3">Restriction endonuclease type IV Mrr domain-containing protein</fullName>
    </recommendedName>
</protein>
<feature type="compositionally biased region" description="Basic and acidic residues" evidence="1">
    <location>
        <begin position="10"/>
        <end position="20"/>
    </location>
</feature>
<organism evidence="2">
    <name type="scientific">hydrothermal vent metagenome</name>
    <dbReference type="NCBI Taxonomy" id="652676"/>
    <lineage>
        <taxon>unclassified sequences</taxon>
        <taxon>metagenomes</taxon>
        <taxon>ecological metagenomes</taxon>
    </lineage>
</organism>
<gene>
    <name evidence="2" type="ORF">MNBD_ACTINO02-2079</name>
</gene>